<protein>
    <recommendedName>
        <fullName evidence="1">Nuclear transport factor 2</fullName>
        <shortName evidence="1">NTF-2</shortName>
    </recommendedName>
</protein>
<dbReference type="Gene3D" id="3.10.450.50">
    <property type="match status" value="1"/>
</dbReference>
<comment type="function">
    <text evidence="1">Has a role in nuclear-cytoplasmic transport of proteins and mRNAs.</text>
</comment>
<keyword evidence="1" id="KW-0539">Nucleus</keyword>
<dbReference type="InterPro" id="IPR045875">
    <property type="entry name" value="NTF2"/>
</dbReference>
<dbReference type="InterPro" id="IPR018222">
    <property type="entry name" value="Nuclear_transport_factor_2_euk"/>
</dbReference>
<evidence type="ECO:0000313" key="3">
    <source>
        <dbReference type="EMBL" id="CAK7269735.1"/>
    </source>
</evidence>
<keyword evidence="4" id="KW-1185">Reference proteome</keyword>
<gene>
    <name evidence="3" type="primary">NTF2</name>
    <name evidence="3" type="ORF">SEPCBS57363_003755</name>
</gene>
<dbReference type="CDD" id="cd00780">
    <property type="entry name" value="NTF2"/>
    <property type="match status" value="1"/>
</dbReference>
<accession>A0ABP0DN97</accession>
<keyword evidence="1" id="KW-0963">Cytoplasm</keyword>
<organism evidence="3 4">
    <name type="scientific">Sporothrix epigloea</name>
    <dbReference type="NCBI Taxonomy" id="1892477"/>
    <lineage>
        <taxon>Eukaryota</taxon>
        <taxon>Fungi</taxon>
        <taxon>Dikarya</taxon>
        <taxon>Ascomycota</taxon>
        <taxon>Pezizomycotina</taxon>
        <taxon>Sordariomycetes</taxon>
        <taxon>Sordariomycetidae</taxon>
        <taxon>Ophiostomatales</taxon>
        <taxon>Ophiostomataceae</taxon>
        <taxon>Sporothrix</taxon>
    </lineage>
</organism>
<comment type="caution">
    <text evidence="3">The sequence shown here is derived from an EMBL/GenBank/DDBJ whole genome shotgun (WGS) entry which is preliminary data.</text>
</comment>
<proteinExistence type="predicted"/>
<feature type="domain" description="NTF2" evidence="2">
    <location>
        <begin position="8"/>
        <end position="121"/>
    </location>
</feature>
<reference evidence="3 4" key="1">
    <citation type="submission" date="2024-01" db="EMBL/GenBank/DDBJ databases">
        <authorList>
            <person name="Allen C."/>
            <person name="Tagirdzhanova G."/>
        </authorList>
    </citation>
    <scope>NUCLEOTIDE SEQUENCE [LARGE SCALE GENOMIC DNA]</scope>
    <source>
        <strain evidence="3 4">CBS 573.63</strain>
    </source>
</reference>
<dbReference type="Proteomes" id="UP001642501">
    <property type="component" value="Unassembled WGS sequence"/>
</dbReference>
<dbReference type="Pfam" id="PF02136">
    <property type="entry name" value="NTF2"/>
    <property type="match status" value="1"/>
</dbReference>
<evidence type="ECO:0000313" key="4">
    <source>
        <dbReference type="Proteomes" id="UP001642501"/>
    </source>
</evidence>
<dbReference type="InterPro" id="IPR032710">
    <property type="entry name" value="NTF2-like_dom_sf"/>
</dbReference>
<dbReference type="EMBL" id="CAWUOM010000062">
    <property type="protein sequence ID" value="CAK7269735.1"/>
    <property type="molecule type" value="Genomic_DNA"/>
</dbReference>
<dbReference type="InterPro" id="IPR002075">
    <property type="entry name" value="NTF2_dom"/>
</dbReference>
<evidence type="ECO:0000259" key="2">
    <source>
        <dbReference type="PROSITE" id="PS50177"/>
    </source>
</evidence>
<evidence type="ECO:0000256" key="1">
    <source>
        <dbReference type="RuleBase" id="RU369002"/>
    </source>
</evidence>
<dbReference type="SUPFAM" id="SSF54427">
    <property type="entry name" value="NTF2-like"/>
    <property type="match status" value="1"/>
</dbReference>
<dbReference type="PROSITE" id="PS50177">
    <property type="entry name" value="NTF2_DOMAIN"/>
    <property type="match status" value="1"/>
</dbReference>
<keyword evidence="1" id="KW-0813">Transport</keyword>
<name>A0ABP0DN97_9PEZI</name>
<sequence length="124" mass="14243">MADSYENIAKQFVEFYYSTFDADRAQLASLYRENSMLTFQTASVLGVASIVEKLKSLPFQRIKHVPQEIDAQPSFNNGVLVFVTGQLQVDEEERPMNFSQVFQLSRDDAGQYYVHNDIFKLIFG</sequence>
<comment type="subcellular location">
    <subcellularLocation>
        <location evidence="1">Cytoplasm</location>
    </subcellularLocation>
    <subcellularLocation>
        <location evidence="1">Nucleus</location>
    </subcellularLocation>
</comment>
<dbReference type="PANTHER" id="PTHR12612">
    <property type="entry name" value="NUCLEAR TRANSPORT FACTOR 2"/>
    <property type="match status" value="1"/>
</dbReference>
<keyword evidence="1" id="KW-0653">Protein transport</keyword>